<proteinExistence type="predicted"/>
<dbReference type="InterPro" id="IPR001845">
    <property type="entry name" value="HTH_ArsR_DNA-bd_dom"/>
</dbReference>
<gene>
    <name evidence="5" type="ORF">D4A39_09550</name>
</gene>
<keyword evidence="2" id="KW-0238">DNA-binding</keyword>
<dbReference type="AlphaFoldDB" id="A0A418Y0B2"/>
<evidence type="ECO:0000256" key="3">
    <source>
        <dbReference type="ARBA" id="ARBA00023163"/>
    </source>
</evidence>
<evidence type="ECO:0000313" key="5">
    <source>
        <dbReference type="EMBL" id="RJG18691.1"/>
    </source>
</evidence>
<dbReference type="Proteomes" id="UP000283734">
    <property type="component" value="Unassembled WGS sequence"/>
</dbReference>
<sequence length="106" mass="11888">MQPDPALLRTNACAASQMLKALSHPDRLMLLCQLADGKERSVSELETLTALYQPSLSQQLGVLRREGLIAPRREGKQMFYRVADTRALAILHTLYQQFCAETETTP</sequence>
<dbReference type="Gene3D" id="1.10.10.10">
    <property type="entry name" value="Winged helix-like DNA-binding domain superfamily/Winged helix DNA-binding domain"/>
    <property type="match status" value="1"/>
</dbReference>
<dbReference type="CDD" id="cd00090">
    <property type="entry name" value="HTH_ARSR"/>
    <property type="match status" value="1"/>
</dbReference>
<dbReference type="InterPro" id="IPR036390">
    <property type="entry name" value="WH_DNA-bd_sf"/>
</dbReference>
<dbReference type="GO" id="GO:0003700">
    <property type="term" value="F:DNA-binding transcription factor activity"/>
    <property type="evidence" value="ECO:0007669"/>
    <property type="project" value="InterPro"/>
</dbReference>
<dbReference type="InterPro" id="IPR036388">
    <property type="entry name" value="WH-like_DNA-bd_sf"/>
</dbReference>
<dbReference type="NCBIfam" id="NF033788">
    <property type="entry name" value="HTH_metalloreg"/>
    <property type="match status" value="1"/>
</dbReference>
<dbReference type="PANTHER" id="PTHR43132:SF2">
    <property type="entry name" value="ARSENICAL RESISTANCE OPERON REPRESSOR ARSR-RELATED"/>
    <property type="match status" value="1"/>
</dbReference>
<dbReference type="Pfam" id="PF01022">
    <property type="entry name" value="HTH_5"/>
    <property type="match status" value="1"/>
</dbReference>
<feature type="domain" description="HTH arsR-type" evidence="4">
    <location>
        <begin position="7"/>
        <end position="102"/>
    </location>
</feature>
<dbReference type="SMART" id="SM00418">
    <property type="entry name" value="HTH_ARSR"/>
    <property type="match status" value="1"/>
</dbReference>
<keyword evidence="3" id="KW-0804">Transcription</keyword>
<dbReference type="PANTHER" id="PTHR43132">
    <property type="entry name" value="ARSENICAL RESISTANCE OPERON REPRESSOR ARSR-RELATED"/>
    <property type="match status" value="1"/>
</dbReference>
<comment type="caution">
    <text evidence="5">The sequence shown here is derived from an EMBL/GenBank/DDBJ whole genome shotgun (WGS) entry which is preliminary data.</text>
</comment>
<dbReference type="SUPFAM" id="SSF46785">
    <property type="entry name" value="Winged helix' DNA-binding domain"/>
    <property type="match status" value="1"/>
</dbReference>
<evidence type="ECO:0000256" key="1">
    <source>
        <dbReference type="ARBA" id="ARBA00023015"/>
    </source>
</evidence>
<dbReference type="GO" id="GO:0003677">
    <property type="term" value="F:DNA binding"/>
    <property type="evidence" value="ECO:0007669"/>
    <property type="project" value="UniProtKB-KW"/>
</dbReference>
<protein>
    <submittedName>
        <fullName evidence="5">Transcriptional regulator</fullName>
    </submittedName>
</protein>
<dbReference type="InterPro" id="IPR051011">
    <property type="entry name" value="Metal_resp_trans_reg"/>
</dbReference>
<name>A0A418Y0B2_9GAMM</name>
<dbReference type="PROSITE" id="PS50987">
    <property type="entry name" value="HTH_ARSR_2"/>
    <property type="match status" value="1"/>
</dbReference>
<reference evidence="5 6" key="1">
    <citation type="submission" date="2018-09" db="EMBL/GenBank/DDBJ databases">
        <title>Alcanivorax profundi sp. nov., isolated from 1000 m-depth seawater of the Mariana Trench.</title>
        <authorList>
            <person name="Liu J."/>
        </authorList>
    </citation>
    <scope>NUCLEOTIDE SEQUENCE [LARGE SCALE GENOMIC DNA]</scope>
    <source>
        <strain evidence="5 6">MTEO17</strain>
    </source>
</reference>
<accession>A0A418Y0B2</accession>
<keyword evidence="1" id="KW-0805">Transcription regulation</keyword>
<evidence type="ECO:0000259" key="4">
    <source>
        <dbReference type="PROSITE" id="PS50987"/>
    </source>
</evidence>
<keyword evidence="6" id="KW-1185">Reference proteome</keyword>
<evidence type="ECO:0000313" key="6">
    <source>
        <dbReference type="Proteomes" id="UP000283734"/>
    </source>
</evidence>
<dbReference type="RefSeq" id="WP_119917977.1">
    <property type="nucleotide sequence ID" value="NZ_CAXGPP010000001.1"/>
</dbReference>
<dbReference type="InterPro" id="IPR011991">
    <property type="entry name" value="ArsR-like_HTH"/>
</dbReference>
<organism evidence="5 6">
    <name type="scientific">Alcanivorax profundi</name>
    <dbReference type="NCBI Taxonomy" id="2338368"/>
    <lineage>
        <taxon>Bacteria</taxon>
        <taxon>Pseudomonadati</taxon>
        <taxon>Pseudomonadota</taxon>
        <taxon>Gammaproteobacteria</taxon>
        <taxon>Oceanospirillales</taxon>
        <taxon>Alcanivoracaceae</taxon>
        <taxon>Alcanivorax</taxon>
    </lineage>
</organism>
<dbReference type="OrthoDB" id="9796124at2"/>
<dbReference type="PRINTS" id="PR00778">
    <property type="entry name" value="HTHARSR"/>
</dbReference>
<dbReference type="EMBL" id="QYYA01000002">
    <property type="protein sequence ID" value="RJG18691.1"/>
    <property type="molecule type" value="Genomic_DNA"/>
</dbReference>
<evidence type="ECO:0000256" key="2">
    <source>
        <dbReference type="ARBA" id="ARBA00023125"/>
    </source>
</evidence>